<protein>
    <recommendedName>
        <fullName evidence="2">3'-phosphate/5'-hydroxy nucleic acid ligase</fullName>
        <ecNumber evidence="2">6.5.1.8</ecNumber>
    </recommendedName>
</protein>
<organism evidence="10 11">
    <name type="scientific">Actinomadura miaoliensis</name>
    <dbReference type="NCBI Taxonomy" id="430685"/>
    <lineage>
        <taxon>Bacteria</taxon>
        <taxon>Bacillati</taxon>
        <taxon>Actinomycetota</taxon>
        <taxon>Actinomycetes</taxon>
        <taxon>Streptosporangiales</taxon>
        <taxon>Thermomonosporaceae</taxon>
        <taxon>Actinomadura</taxon>
    </lineage>
</organism>
<dbReference type="EMBL" id="BAAAZG010000035">
    <property type="protein sequence ID" value="GAA4082978.1"/>
    <property type="molecule type" value="Genomic_DNA"/>
</dbReference>
<evidence type="ECO:0000256" key="1">
    <source>
        <dbReference type="ARBA" id="ARBA00001936"/>
    </source>
</evidence>
<proteinExistence type="predicted"/>
<keyword evidence="7" id="KW-0342">GTP-binding</keyword>
<evidence type="ECO:0000256" key="5">
    <source>
        <dbReference type="ARBA" id="ARBA00022741"/>
    </source>
</evidence>
<keyword evidence="6" id="KW-0692">RNA repair</keyword>
<evidence type="ECO:0000256" key="7">
    <source>
        <dbReference type="ARBA" id="ARBA00023134"/>
    </source>
</evidence>
<comment type="catalytic activity">
    <reaction evidence="9">
        <text>a 3'-end 3'-phospho-ribonucleotide-RNA + a 5'-end dephospho-ribonucleoside-RNA + GTP = a ribonucleotidyl-ribonucleotide-RNA + GMP + diphosphate</text>
        <dbReference type="Rhea" id="RHEA:68076"/>
        <dbReference type="Rhea" id="RHEA-COMP:10463"/>
        <dbReference type="Rhea" id="RHEA-COMP:13936"/>
        <dbReference type="Rhea" id="RHEA-COMP:17355"/>
        <dbReference type="ChEBI" id="CHEBI:33019"/>
        <dbReference type="ChEBI" id="CHEBI:37565"/>
        <dbReference type="ChEBI" id="CHEBI:58115"/>
        <dbReference type="ChEBI" id="CHEBI:83062"/>
        <dbReference type="ChEBI" id="CHEBI:138284"/>
        <dbReference type="ChEBI" id="CHEBI:173118"/>
        <dbReference type="EC" id="6.5.1.8"/>
    </reaction>
</comment>
<dbReference type="InterPro" id="IPR001233">
    <property type="entry name" value="RtcB"/>
</dbReference>
<gene>
    <name evidence="10" type="ORF">GCM10022214_47960</name>
</gene>
<comment type="caution">
    <text evidence="10">The sequence shown here is derived from an EMBL/GenBank/DDBJ whole genome shotgun (WGS) entry which is preliminary data.</text>
</comment>
<accession>A0ABP7W7J3</accession>
<dbReference type="EC" id="6.5.1.8" evidence="2"/>
<evidence type="ECO:0000256" key="6">
    <source>
        <dbReference type="ARBA" id="ARBA00022800"/>
    </source>
</evidence>
<evidence type="ECO:0000313" key="10">
    <source>
        <dbReference type="EMBL" id="GAA4082978.1"/>
    </source>
</evidence>
<dbReference type="RefSeq" id="WP_344951568.1">
    <property type="nucleotide sequence ID" value="NZ_BAAAZG010000035.1"/>
</dbReference>
<evidence type="ECO:0000256" key="8">
    <source>
        <dbReference type="ARBA" id="ARBA00023211"/>
    </source>
</evidence>
<dbReference type="Pfam" id="PF01139">
    <property type="entry name" value="RtcB"/>
    <property type="match status" value="1"/>
</dbReference>
<keyword evidence="8" id="KW-0464">Manganese</keyword>
<dbReference type="Gene3D" id="3.90.1860.10">
    <property type="entry name" value="tRNA-splicing ligase RtcB"/>
    <property type="match status" value="1"/>
</dbReference>
<dbReference type="SUPFAM" id="SSF103365">
    <property type="entry name" value="Hypothetical protein PH1602"/>
    <property type="match status" value="1"/>
</dbReference>
<keyword evidence="11" id="KW-1185">Reference proteome</keyword>
<keyword evidence="4" id="KW-0479">Metal-binding</keyword>
<reference evidence="11" key="1">
    <citation type="journal article" date="2019" name="Int. J. Syst. Evol. Microbiol.">
        <title>The Global Catalogue of Microorganisms (GCM) 10K type strain sequencing project: providing services to taxonomists for standard genome sequencing and annotation.</title>
        <authorList>
            <consortium name="The Broad Institute Genomics Platform"/>
            <consortium name="The Broad Institute Genome Sequencing Center for Infectious Disease"/>
            <person name="Wu L."/>
            <person name="Ma J."/>
        </authorList>
    </citation>
    <scope>NUCLEOTIDE SEQUENCE [LARGE SCALE GENOMIC DNA]</scope>
    <source>
        <strain evidence="11">JCM 16702</strain>
    </source>
</reference>
<name>A0ABP7W7J3_9ACTN</name>
<evidence type="ECO:0000313" key="11">
    <source>
        <dbReference type="Proteomes" id="UP001500683"/>
    </source>
</evidence>
<evidence type="ECO:0000256" key="9">
    <source>
        <dbReference type="ARBA" id="ARBA00047746"/>
    </source>
</evidence>
<keyword evidence="3" id="KW-0436">Ligase</keyword>
<dbReference type="Proteomes" id="UP001500683">
    <property type="component" value="Unassembled WGS sequence"/>
</dbReference>
<sequence length="464" mass="49154">MTAPVDLPPAGRLRLHCDAYLTAAFLASPLAELLRAVAGLPTVAQVEVFPDIAAKTVGVPTGVVVTTQGPDPMVLPTAVPDVACGFAVIATGIDARAWNVGQAREVFADITTAIGVTSPTRRAPRIDIEQVLTEGAAALGAPDRYLAHPALTEQPPRPGHPGLLPAGLRRALADHAGSVAGHFISLYTAHPLPTTAHAGDHATVVEGELVLVVHTGAPAIRAWAYDALFAPIATRCLHLGLIGPELVAAHQLFGLPASDPLSRAFLQMSDTAVCYGYANRQLVADTVLAVLDSHRPARIGPPRLLRHTGHGWYHHTPERPDAMVRSGRGIQPLTGHQAPPPVTFVTGGERTHAYLFTPGRKAASTGGLIGHGTPMWTPRRIPPHLRQQAGPATLATLIRSVAAAAARSHTNTAHDRRTWRRDLINLELAAASLEATGLARRAARLMPWANYKEKHVDAVTQPRS</sequence>
<evidence type="ECO:0000256" key="3">
    <source>
        <dbReference type="ARBA" id="ARBA00022598"/>
    </source>
</evidence>
<keyword evidence="5" id="KW-0547">Nucleotide-binding</keyword>
<evidence type="ECO:0000256" key="2">
    <source>
        <dbReference type="ARBA" id="ARBA00012726"/>
    </source>
</evidence>
<evidence type="ECO:0000256" key="4">
    <source>
        <dbReference type="ARBA" id="ARBA00022723"/>
    </source>
</evidence>
<dbReference type="InterPro" id="IPR036025">
    <property type="entry name" value="RtcB-like_sf"/>
</dbReference>
<comment type="cofactor">
    <cofactor evidence="1">
        <name>Mn(2+)</name>
        <dbReference type="ChEBI" id="CHEBI:29035"/>
    </cofactor>
</comment>